<dbReference type="GO" id="GO:0005737">
    <property type="term" value="C:cytoplasm"/>
    <property type="evidence" value="ECO:0007669"/>
    <property type="project" value="TreeGrafter"/>
</dbReference>
<dbReference type="InterPro" id="IPR000873">
    <property type="entry name" value="AMP-dep_synth/lig_dom"/>
</dbReference>
<evidence type="ECO:0000256" key="1">
    <source>
        <dbReference type="ARBA" id="ARBA00022450"/>
    </source>
</evidence>
<name>A0AAD6CRQ8_9EURO</name>
<protein>
    <recommendedName>
        <fullName evidence="5">AMP-dependent synthetase/ligase domain-containing protein</fullName>
    </recommendedName>
</protein>
<keyword evidence="1" id="KW-0596">Phosphopantetheine</keyword>
<dbReference type="GO" id="GO:0044550">
    <property type="term" value="P:secondary metabolite biosynthetic process"/>
    <property type="evidence" value="ECO:0007669"/>
    <property type="project" value="TreeGrafter"/>
</dbReference>
<proteinExistence type="predicted"/>
<dbReference type="PROSITE" id="PS00455">
    <property type="entry name" value="AMP_BINDING"/>
    <property type="match status" value="1"/>
</dbReference>
<dbReference type="InterPro" id="IPR045851">
    <property type="entry name" value="AMP-bd_C_sf"/>
</dbReference>
<feature type="transmembrane region" description="Helical" evidence="4">
    <location>
        <begin position="731"/>
        <end position="749"/>
    </location>
</feature>
<evidence type="ECO:0000313" key="6">
    <source>
        <dbReference type="EMBL" id="KAJ5532889.1"/>
    </source>
</evidence>
<dbReference type="PANTHER" id="PTHR45527:SF3">
    <property type="entry name" value="SIDEROPHORE SYNTHETASE (EUROFUNG)"/>
    <property type="match status" value="1"/>
</dbReference>
<dbReference type="AlphaFoldDB" id="A0AAD6CRQ8"/>
<keyword evidence="4" id="KW-0472">Membrane</keyword>
<dbReference type="EMBL" id="JAQIZZ010000007">
    <property type="protein sequence ID" value="KAJ5532889.1"/>
    <property type="molecule type" value="Genomic_DNA"/>
</dbReference>
<dbReference type="GO" id="GO:0031177">
    <property type="term" value="F:phosphopantetheine binding"/>
    <property type="evidence" value="ECO:0007669"/>
    <property type="project" value="TreeGrafter"/>
</dbReference>
<reference evidence="6 7" key="1">
    <citation type="journal article" date="2023" name="IMA Fungus">
        <title>Comparative genomic study of the Penicillium genus elucidates a diverse pangenome and 15 lateral gene transfer events.</title>
        <authorList>
            <person name="Petersen C."/>
            <person name="Sorensen T."/>
            <person name="Nielsen M.R."/>
            <person name="Sondergaard T.E."/>
            <person name="Sorensen J.L."/>
            <person name="Fitzpatrick D.A."/>
            <person name="Frisvad J.C."/>
            <person name="Nielsen K.L."/>
        </authorList>
    </citation>
    <scope>NUCLEOTIDE SEQUENCE [LARGE SCALE GENOMIC DNA]</scope>
    <source>
        <strain evidence="6 7">IBT 35679</strain>
    </source>
</reference>
<evidence type="ECO:0000256" key="3">
    <source>
        <dbReference type="ARBA" id="ARBA00022598"/>
    </source>
</evidence>
<dbReference type="GO" id="GO:0016874">
    <property type="term" value="F:ligase activity"/>
    <property type="evidence" value="ECO:0007669"/>
    <property type="project" value="UniProtKB-KW"/>
</dbReference>
<dbReference type="GO" id="GO:0043041">
    <property type="term" value="P:amino acid activation for nonribosomal peptide biosynthetic process"/>
    <property type="evidence" value="ECO:0007669"/>
    <property type="project" value="TreeGrafter"/>
</dbReference>
<feature type="domain" description="AMP-dependent synthetase/ligase" evidence="5">
    <location>
        <begin position="250"/>
        <end position="591"/>
    </location>
</feature>
<dbReference type="Proteomes" id="UP001220324">
    <property type="component" value="Unassembled WGS sequence"/>
</dbReference>
<accession>A0AAD6CRQ8</accession>
<organism evidence="6 7">
    <name type="scientific">Penicillium frequentans</name>
    <dbReference type="NCBI Taxonomy" id="3151616"/>
    <lineage>
        <taxon>Eukaryota</taxon>
        <taxon>Fungi</taxon>
        <taxon>Dikarya</taxon>
        <taxon>Ascomycota</taxon>
        <taxon>Pezizomycotina</taxon>
        <taxon>Eurotiomycetes</taxon>
        <taxon>Eurotiomycetidae</taxon>
        <taxon>Eurotiales</taxon>
        <taxon>Aspergillaceae</taxon>
        <taxon>Penicillium</taxon>
    </lineage>
</organism>
<dbReference type="Gene3D" id="3.30.300.30">
    <property type="match status" value="1"/>
</dbReference>
<comment type="caution">
    <text evidence="6">The sequence shown here is derived from an EMBL/GenBank/DDBJ whole genome shotgun (WGS) entry which is preliminary data.</text>
</comment>
<keyword evidence="4" id="KW-0812">Transmembrane</keyword>
<dbReference type="InterPro" id="IPR042099">
    <property type="entry name" value="ANL_N_sf"/>
</dbReference>
<evidence type="ECO:0000256" key="2">
    <source>
        <dbReference type="ARBA" id="ARBA00022553"/>
    </source>
</evidence>
<keyword evidence="2" id="KW-0597">Phosphoprotein</keyword>
<dbReference type="Gene3D" id="3.40.50.12780">
    <property type="entry name" value="N-terminal domain of ligase-like"/>
    <property type="match status" value="1"/>
</dbReference>
<keyword evidence="7" id="KW-1185">Reference proteome</keyword>
<gene>
    <name evidence="6" type="ORF">N7494_009441</name>
</gene>
<evidence type="ECO:0000259" key="5">
    <source>
        <dbReference type="Pfam" id="PF00501"/>
    </source>
</evidence>
<keyword evidence="3" id="KW-0436">Ligase</keyword>
<evidence type="ECO:0000313" key="7">
    <source>
        <dbReference type="Proteomes" id="UP001220324"/>
    </source>
</evidence>
<dbReference type="PANTHER" id="PTHR45527">
    <property type="entry name" value="NONRIBOSOMAL PEPTIDE SYNTHETASE"/>
    <property type="match status" value="1"/>
</dbReference>
<evidence type="ECO:0000256" key="4">
    <source>
        <dbReference type="SAM" id="Phobius"/>
    </source>
</evidence>
<dbReference type="SUPFAM" id="SSF56801">
    <property type="entry name" value="Acetyl-CoA synthetase-like"/>
    <property type="match status" value="1"/>
</dbReference>
<dbReference type="CDD" id="cd05918">
    <property type="entry name" value="A_NRPS_SidN3_like"/>
    <property type="match status" value="1"/>
</dbReference>
<keyword evidence="4" id="KW-1133">Transmembrane helix</keyword>
<sequence length="795" mass="88372">MAPSIVEPDLPSAEYFTRHNVQTITKSIYPSEDVSEIDLGQSWSRAHEAMEPQAIKESTFLKAAWILTLRCFQPEEVIHMSYDEELVPRSGTPLVLTVRVSPDWNVRSLLETLEVKKSPAEPYSSISYGAWLSELPPSRHIRTSALRYLTVPEKTLIPSSLANESLELLVVNNAHRTFASIRNPDNDAKSSNHSMLRTFQYVLRQITTHPGSLMLEQIDYCSDWDRKKIQSLTRTQPGLSSNCLHDLIVKRCQQHPTKLAVRSFDGDLTYQELDNLSLRLAHHLTQLGVQPETFVLSSFQKSTWAIVARLAILRAGGAYISIHSSNPPAYLSSVIQRTNAKIMLSDPAFADQFRNSIDTVIIVTPEWLQTLPLTSLSIPCPLVQPSNACTVLFTSGSTGRPKAIVQEHRSYASAIRDYARNLGLNEETRFLHFDDYAFDISNLEFLVPLIVGGCCCVPGPMKTVQDLADNIQLLNANIAFLTPTVAIKANPESMSNLKILCVGGEPLPKDLLNNWDGSSTTLINQFGMGEAAVCCAYNDDVYDPNSSPATIGKPSSGAIWIVDPTSPMKLMPIGVVGEILIEGPHLSRGYLDQNHQASDRTKPAGFLEQIPPWLKELHPDRRSARVYQSGDLARWTQDGKVEYIGRKDTIVKLDGCRVDVIEVEHLARKSLTPKDAIVVDLLGIIDGKENPCLAAFLYLSDHPDNSETAEPSLKDASEDPVAFEKVAQIKAILAAYLPLYMIPTLFLLGTRVPRTPSKKTDRRMIRLLSQRFYAQMCESRRSSSSSSEDAQLLPP</sequence>
<dbReference type="InterPro" id="IPR020845">
    <property type="entry name" value="AMP-binding_CS"/>
</dbReference>
<dbReference type="Pfam" id="PF00501">
    <property type="entry name" value="AMP-binding"/>
    <property type="match status" value="1"/>
</dbReference>